<feature type="domain" description="Helix-turn-helix" evidence="1">
    <location>
        <begin position="63"/>
        <end position="114"/>
    </location>
</feature>
<proteinExistence type="predicted"/>
<organism evidence="2 3">
    <name type="scientific">Paracerasibacillus soli</name>
    <dbReference type="NCBI Taxonomy" id="480284"/>
    <lineage>
        <taxon>Bacteria</taxon>
        <taxon>Bacillati</taxon>
        <taxon>Bacillota</taxon>
        <taxon>Bacilli</taxon>
        <taxon>Bacillales</taxon>
        <taxon>Bacillaceae</taxon>
        <taxon>Paracerasibacillus</taxon>
    </lineage>
</organism>
<accession>A0ABU5CQW9</accession>
<sequence>MEQIPLLSTKEVAERLGLTVTTIYQYVKNKKLTPVYEDWSVDETMLFYESDVEKIENQKPSGFTTSQVAKILGVHQTTISKQIKEGKIPANKIRYRGRMTYFVQEDILKNLEERYSAGNKYRICYQPKWNYYLFQSFLNEQTKAIARIIEFTKGNDSGIALTDSGEKLELESLKQKGFIPLEHFQDKKMINRPGFVHFRFEQPVSLHSFVYELIEAFYRAVGYRNLKIREADGHIDIYIKPFLFKQNEEYFTMLEEHLISGKVTQRHNGILLDSGVERLTIYPSTEQKKKMKVLADERGIAMNDLIIEILDHYLDQ</sequence>
<reference evidence="2 3" key="1">
    <citation type="submission" date="2023-10" db="EMBL/GenBank/DDBJ databases">
        <title>Virgibacillus soli CC-YMP-6 genome.</title>
        <authorList>
            <person name="Miliotis G."/>
            <person name="Sengupta P."/>
            <person name="Hameed A."/>
            <person name="Chuvochina M."/>
            <person name="Mcdonagh F."/>
            <person name="Simpson A.C."/>
            <person name="Singh N.K."/>
            <person name="Rekha P.D."/>
            <person name="Raman K."/>
            <person name="Hugenholtz P."/>
            <person name="Venkateswaran K."/>
        </authorList>
    </citation>
    <scope>NUCLEOTIDE SEQUENCE [LARGE SCALE GENOMIC DNA]</scope>
    <source>
        <strain evidence="2 3">CC-YMP-6</strain>
    </source>
</reference>
<dbReference type="Proteomes" id="UP001275315">
    <property type="component" value="Unassembled WGS sequence"/>
</dbReference>
<comment type="caution">
    <text evidence="2">The sequence shown here is derived from an EMBL/GenBank/DDBJ whole genome shotgun (WGS) entry which is preliminary data.</text>
</comment>
<dbReference type="InterPro" id="IPR009061">
    <property type="entry name" value="DNA-bd_dom_put_sf"/>
</dbReference>
<dbReference type="RefSeq" id="WP_320378998.1">
    <property type="nucleotide sequence ID" value="NZ_JAWDIQ010000001.1"/>
</dbReference>
<dbReference type="InterPro" id="IPR041657">
    <property type="entry name" value="HTH_17"/>
</dbReference>
<feature type="domain" description="Helix-turn-helix" evidence="1">
    <location>
        <begin position="6"/>
        <end position="53"/>
    </location>
</feature>
<evidence type="ECO:0000313" key="3">
    <source>
        <dbReference type="Proteomes" id="UP001275315"/>
    </source>
</evidence>
<keyword evidence="3" id="KW-1185">Reference proteome</keyword>
<evidence type="ECO:0000313" key="2">
    <source>
        <dbReference type="EMBL" id="MDY0408251.1"/>
    </source>
</evidence>
<gene>
    <name evidence="2" type="ORF">RWD45_06345</name>
</gene>
<protein>
    <submittedName>
        <fullName evidence="2">Helix-turn-helix domain-containing protein</fullName>
    </submittedName>
</protein>
<evidence type="ECO:0000259" key="1">
    <source>
        <dbReference type="Pfam" id="PF12728"/>
    </source>
</evidence>
<dbReference type="Gene3D" id="1.10.1660.10">
    <property type="match status" value="2"/>
</dbReference>
<name>A0ABU5CQW9_9BACI</name>
<dbReference type="SUPFAM" id="SSF46955">
    <property type="entry name" value="Putative DNA-binding domain"/>
    <property type="match status" value="2"/>
</dbReference>
<dbReference type="Pfam" id="PF12728">
    <property type="entry name" value="HTH_17"/>
    <property type="match status" value="2"/>
</dbReference>
<dbReference type="EMBL" id="JAWDIQ010000001">
    <property type="protein sequence ID" value="MDY0408251.1"/>
    <property type="molecule type" value="Genomic_DNA"/>
</dbReference>